<keyword evidence="4" id="KW-1185">Reference proteome</keyword>
<feature type="compositionally biased region" description="Basic and acidic residues" evidence="1">
    <location>
        <begin position="85"/>
        <end position="101"/>
    </location>
</feature>
<evidence type="ECO:0000256" key="1">
    <source>
        <dbReference type="SAM" id="MobiDB-lite"/>
    </source>
</evidence>
<accession>A0ABS7C0K9</accession>
<feature type="compositionally biased region" description="Basic and acidic residues" evidence="1">
    <location>
        <begin position="57"/>
        <end position="69"/>
    </location>
</feature>
<reference evidence="3 4" key="1">
    <citation type="submission" date="2021-07" db="EMBL/GenBank/DDBJ databases">
        <title>Paenibacillus radiodurans sp. nov., isolated from the southeastern edge of Tengger Desert.</title>
        <authorList>
            <person name="Zhang G."/>
        </authorList>
    </citation>
    <scope>NUCLEOTIDE SEQUENCE [LARGE SCALE GENOMIC DNA]</scope>
    <source>
        <strain evidence="3 4">CCM 7311</strain>
    </source>
</reference>
<evidence type="ECO:0000256" key="2">
    <source>
        <dbReference type="SAM" id="SignalP"/>
    </source>
</evidence>
<organism evidence="3 4">
    <name type="scientific">Paenibacillus sepulcri</name>
    <dbReference type="NCBI Taxonomy" id="359917"/>
    <lineage>
        <taxon>Bacteria</taxon>
        <taxon>Bacillati</taxon>
        <taxon>Bacillota</taxon>
        <taxon>Bacilli</taxon>
        <taxon>Bacillales</taxon>
        <taxon>Paenibacillaceae</taxon>
        <taxon>Paenibacillus</taxon>
    </lineage>
</organism>
<dbReference type="EMBL" id="JAHZIK010000200">
    <property type="protein sequence ID" value="MBW7454436.1"/>
    <property type="molecule type" value="Genomic_DNA"/>
</dbReference>
<feature type="signal peptide" evidence="2">
    <location>
        <begin position="1"/>
        <end position="20"/>
    </location>
</feature>
<protein>
    <recommendedName>
        <fullName evidence="5">YtxH domain-containing protein</fullName>
    </recommendedName>
</protein>
<evidence type="ECO:0008006" key="5">
    <source>
        <dbReference type="Google" id="ProtNLM"/>
    </source>
</evidence>
<keyword evidence="2" id="KW-0732">Signal</keyword>
<sequence>MKWSAFMLGGLAGAAVAVYAARKRPGMFAWAGAAAGEAWDGMKGRAVNAVLDRKFRSDKADHDSKHSEGSGDSWNQIEEMLNQDPHVKRQAEEIMAEATKH</sequence>
<name>A0ABS7C0K9_9BACL</name>
<gene>
    <name evidence="3" type="ORF">K0U00_10375</name>
</gene>
<dbReference type="RefSeq" id="WP_210041572.1">
    <property type="nucleotide sequence ID" value="NZ_JBHLVU010000073.1"/>
</dbReference>
<proteinExistence type="predicted"/>
<feature type="chain" id="PRO_5046426301" description="YtxH domain-containing protein" evidence="2">
    <location>
        <begin position="21"/>
        <end position="101"/>
    </location>
</feature>
<feature type="region of interest" description="Disordered" evidence="1">
    <location>
        <begin position="57"/>
        <end position="101"/>
    </location>
</feature>
<dbReference type="Proteomes" id="UP001519887">
    <property type="component" value="Unassembled WGS sequence"/>
</dbReference>
<evidence type="ECO:0000313" key="3">
    <source>
        <dbReference type="EMBL" id="MBW7454436.1"/>
    </source>
</evidence>
<evidence type="ECO:0000313" key="4">
    <source>
        <dbReference type="Proteomes" id="UP001519887"/>
    </source>
</evidence>
<comment type="caution">
    <text evidence="3">The sequence shown here is derived from an EMBL/GenBank/DDBJ whole genome shotgun (WGS) entry which is preliminary data.</text>
</comment>